<dbReference type="EMBL" id="JASNQZ010000010">
    <property type="protein sequence ID" value="KAL0952771.1"/>
    <property type="molecule type" value="Genomic_DNA"/>
</dbReference>
<reference evidence="2" key="1">
    <citation type="submission" date="2024-06" db="EMBL/GenBank/DDBJ databases">
        <title>Multi-omics analyses provide insights into the biosynthesis of the anticancer antibiotic pleurotin in Hohenbuehelia grisea.</title>
        <authorList>
            <person name="Weaver J.A."/>
            <person name="Alberti F."/>
        </authorList>
    </citation>
    <scope>NUCLEOTIDE SEQUENCE [LARGE SCALE GENOMIC DNA]</scope>
    <source>
        <strain evidence="2">T-177</strain>
    </source>
</reference>
<sequence>MCPGDNSARLSVRYLNAQLSAMWQNAAECVGHEGKKTSVDMRSNDYDKHKYTRSLAQFHFAGSKPPRGSIAKDTLFFDGAFGEPRLEFICNHEAALYLKLQKGHFNKNYPSKASVGGYKFNVKDNVKFDGLEVAFRIKFSRSNLSGKDSRIGNGSGHLIQMMILDFTSAHMVLFKSSLPIGTTDSLEWYLRKYLSFLQNAGHHVLFDLPDFDDDQYKPNINYSLATRALEHEELCANVSVHGVDESKINEFLRVTWLNVISKAQGFCGTPPTDRLSGCLTEIKSSWLDESDSHFHIKFNPPRIRALCKHEVILYFSAAEVFFYDSEDFSRKHTHSFENWEFAFIVNVVEDKIGDALNGLKLDLSTARFCQHLSTVVVEEIHIHFTHIITFLEYQYLELLSVYSLLCIYYPGGYRGGDIAPPDQSDISDDDVEWTPIADPSGGKSSGTIVWSETIQKIVLYGFDHMTAVTEESINTLFYSFHKAAIKRGGCIAEWQYEDRFHADFSAIRVKLLSESKVLVTFTIDDGSITLKGKSNKFDFTSWTISYEVDIKMVDQNDLHCNESLLAHFGRLLVGTHDHEKRTTAKHIILDFAHARYVYEHSSMPGLWGGSCLGAVDKFESALEYMRLYLRELSHHGHHIIHTIPIFPHTHKFGLTSASFQVVSKTTVTIKNCMSRHEAPVIMVLGMMCGRPLPPSVILWGSGWVIPGGKSHGTICLSRASFLEGKLLARLELVNARTTVVPRFPRENEEEYKVYLTTWDHHRYRKSKPCSWTLLSNANPGWLEYGWEHRDEWSYEHEGTREQSSGFSVLCHTKNQLCIPTQYRPHSMEIILRGESVLRLKGKDTNENWSKRSSAKWSATIHVYSERTGLRVAITEDIKPVFDKTESEGNWHIDTHKMLEDHLPRLIDIKELVHDLKSIFEGAWEYSFAGLQTYNLGSPVFTKNGDLIVQLRSFTETTKAISSPASGAKSSSRPGLLSRLKSALPGQLANTHSPLKTSDSYLAESFLTTTSANASPLHTPPSALADSHPLIVDAFGQALNAGKVPTDILVSGPKIDLAKETMDSPFDDIDDETPVPAVGF</sequence>
<organism evidence="1 2">
    <name type="scientific">Hohenbuehelia grisea</name>
    <dbReference type="NCBI Taxonomy" id="104357"/>
    <lineage>
        <taxon>Eukaryota</taxon>
        <taxon>Fungi</taxon>
        <taxon>Dikarya</taxon>
        <taxon>Basidiomycota</taxon>
        <taxon>Agaricomycotina</taxon>
        <taxon>Agaricomycetes</taxon>
        <taxon>Agaricomycetidae</taxon>
        <taxon>Agaricales</taxon>
        <taxon>Pleurotineae</taxon>
        <taxon>Pleurotaceae</taxon>
        <taxon>Hohenbuehelia</taxon>
    </lineage>
</organism>
<evidence type="ECO:0000313" key="2">
    <source>
        <dbReference type="Proteomes" id="UP001556367"/>
    </source>
</evidence>
<evidence type="ECO:0000313" key="1">
    <source>
        <dbReference type="EMBL" id="KAL0952771.1"/>
    </source>
</evidence>
<protein>
    <submittedName>
        <fullName evidence="1">Uncharacterized protein</fullName>
    </submittedName>
</protein>
<gene>
    <name evidence="1" type="ORF">HGRIS_006999</name>
</gene>
<dbReference type="Proteomes" id="UP001556367">
    <property type="component" value="Unassembled WGS sequence"/>
</dbReference>
<comment type="caution">
    <text evidence="1">The sequence shown here is derived from an EMBL/GenBank/DDBJ whole genome shotgun (WGS) entry which is preliminary data.</text>
</comment>
<proteinExistence type="predicted"/>
<keyword evidence="2" id="KW-1185">Reference proteome</keyword>
<accession>A0ABR3JAQ4</accession>
<name>A0ABR3JAQ4_9AGAR</name>